<dbReference type="AlphaFoldDB" id="A0A6A4SPR6"/>
<evidence type="ECO:0000313" key="2">
    <source>
        <dbReference type="EMBL" id="KAF0037126.1"/>
    </source>
</evidence>
<accession>A0A6A4SPR6</accession>
<sequence>MSYRHKVRSQRPTEDCGISPEGIGSLTLTKTTLVFNGSAGKKVQDNINSTNAINLYQATDQTVRELGSMGLYTPAIGSLHILGMDASPSASLATPLAIIKLLQRASSSPHIRAQRGTLIRERKEPPFSQPLDNGKRHFNYTADVYIINVDVISLYLCLLFINMNVARRRIKSSFNIKCNYGKRPQCCCDDYDPFPYIGERERKEKIVTGTPLLVTTRITAIAIVTTVITVVIIFDITIIIITINS</sequence>
<dbReference type="EMBL" id="VEVO01000009">
    <property type="protein sequence ID" value="KAF0037126.1"/>
    <property type="molecule type" value="Genomic_DNA"/>
</dbReference>
<keyword evidence="1" id="KW-0472">Membrane</keyword>
<protein>
    <submittedName>
        <fullName evidence="2">Uncharacterized protein</fullName>
    </submittedName>
</protein>
<organism evidence="2 3">
    <name type="scientific">Scophthalmus maximus</name>
    <name type="common">Turbot</name>
    <name type="synonym">Psetta maxima</name>
    <dbReference type="NCBI Taxonomy" id="52904"/>
    <lineage>
        <taxon>Eukaryota</taxon>
        <taxon>Metazoa</taxon>
        <taxon>Chordata</taxon>
        <taxon>Craniata</taxon>
        <taxon>Vertebrata</taxon>
        <taxon>Euteleostomi</taxon>
        <taxon>Actinopterygii</taxon>
        <taxon>Neopterygii</taxon>
        <taxon>Teleostei</taxon>
        <taxon>Neoteleostei</taxon>
        <taxon>Acanthomorphata</taxon>
        <taxon>Carangaria</taxon>
        <taxon>Pleuronectiformes</taxon>
        <taxon>Pleuronectoidei</taxon>
        <taxon>Scophthalmidae</taxon>
        <taxon>Scophthalmus</taxon>
    </lineage>
</organism>
<comment type="caution">
    <text evidence="2">The sequence shown here is derived from an EMBL/GenBank/DDBJ whole genome shotgun (WGS) entry which is preliminary data.</text>
</comment>
<dbReference type="Proteomes" id="UP000438429">
    <property type="component" value="Unassembled WGS sequence"/>
</dbReference>
<reference evidence="2 3" key="1">
    <citation type="submission" date="2019-06" db="EMBL/GenBank/DDBJ databases">
        <title>Draft genomes of female and male turbot (Scophthalmus maximus).</title>
        <authorList>
            <person name="Xu H."/>
            <person name="Xu X.-W."/>
            <person name="Shao C."/>
            <person name="Chen S."/>
        </authorList>
    </citation>
    <scope>NUCLEOTIDE SEQUENCE [LARGE SCALE GENOMIC DNA]</scope>
    <source>
        <strain evidence="2">Ysfricsl-2016a</strain>
        <tissue evidence="2">Blood</tissue>
    </source>
</reference>
<keyword evidence="1" id="KW-0812">Transmembrane</keyword>
<feature type="transmembrane region" description="Helical" evidence="1">
    <location>
        <begin position="145"/>
        <end position="165"/>
    </location>
</feature>
<feature type="transmembrane region" description="Helical" evidence="1">
    <location>
        <begin position="218"/>
        <end position="243"/>
    </location>
</feature>
<evidence type="ECO:0000313" key="3">
    <source>
        <dbReference type="Proteomes" id="UP000438429"/>
    </source>
</evidence>
<gene>
    <name evidence="2" type="ORF">F2P81_010000</name>
</gene>
<name>A0A6A4SPR6_SCOMX</name>
<proteinExistence type="predicted"/>
<evidence type="ECO:0000256" key="1">
    <source>
        <dbReference type="SAM" id="Phobius"/>
    </source>
</evidence>
<keyword evidence="1" id="KW-1133">Transmembrane helix</keyword>